<sequence length="254" mass="27687">MTGKAVLDAIQRPNGPPMLLPMDNPNPGDRLVMGEGNQLGFEAPTPLPPEKTYPKREFDLFFDLNGSGISLVDVLWSDFHESLTLEKIAFVKMQAMGISSDASVIQLYFKALAQEGVTKNTGYMGFTRSNKFASSSSRSDTVGHNSNDGTLRFPTYGTAAQSGYGHGPGNLTFDALLHPHDDAAGRGVHMYFNGSYHQQTSYNSPDIEQTAWSNYDQSVGISGFDVGFRMYPNAGALDRGFFHATVVLKEAIEV</sequence>
<evidence type="ECO:0000313" key="1">
    <source>
        <dbReference type="EMBL" id="AUR01965.1"/>
    </source>
</evidence>
<accession>A0A2I7KH95</accession>
<geneLocation type="plasmid" evidence="2">
    <name>pp88_h</name>
</geneLocation>
<proteinExistence type="predicted"/>
<protein>
    <submittedName>
        <fullName evidence="1">Uncharacterized protein</fullName>
    </submittedName>
</protein>
<dbReference type="RefSeq" id="WP_102884788.1">
    <property type="nucleotide sequence ID" value="NZ_CP010733.1"/>
</dbReference>
<organism evidence="1 2">
    <name type="scientific">Phaeobacter inhibens</name>
    <dbReference type="NCBI Taxonomy" id="221822"/>
    <lineage>
        <taxon>Bacteria</taxon>
        <taxon>Pseudomonadati</taxon>
        <taxon>Pseudomonadota</taxon>
        <taxon>Alphaproteobacteria</taxon>
        <taxon>Rhodobacterales</taxon>
        <taxon>Roseobacteraceae</taxon>
        <taxon>Phaeobacter</taxon>
    </lineage>
</organism>
<evidence type="ECO:0000313" key="2">
    <source>
        <dbReference type="Proteomes" id="UP000236447"/>
    </source>
</evidence>
<dbReference type="EMBL" id="CP010733">
    <property type="protein sequence ID" value="AUR01965.1"/>
    <property type="molecule type" value="Genomic_DNA"/>
</dbReference>
<reference evidence="1 2" key="2">
    <citation type="journal article" date="2017" name="Genome Biol. Evol.">
        <title>Trajectories and Drivers of Genome Evolution in Surface-Associated Marine Phaeobacter.</title>
        <authorList>
            <person name="Freese H.M."/>
            <person name="Sikorski J."/>
            <person name="Bunk B."/>
            <person name="Scheuner C."/>
            <person name="Meier-Kolthoff J.P."/>
            <person name="Sproer C."/>
            <person name="Gram L."/>
            <person name="Overmann J."/>
        </authorList>
    </citation>
    <scope>NUCLEOTIDE SEQUENCE [LARGE SCALE GENOMIC DNA]</scope>
    <source>
        <strain evidence="1 2">P88</strain>
        <plasmid evidence="2">pp88_h</plasmid>
    </source>
</reference>
<reference evidence="1 2" key="1">
    <citation type="journal article" date="2017" name="Front. Microbiol.">
        <title>Phaeobacter piscinae sp. nov., a species of the Roseobacter group and potential aquaculture probiont.</title>
        <authorList>
            <person name="Sonnenschein E.C."/>
            <person name="Phippen C.B.W."/>
            <person name="Nielsen K.F."/>
            <person name="Mateiu R.V."/>
            <person name="Melchiorsen J."/>
            <person name="Gram L."/>
            <person name="Overmann J."/>
            <person name="Freese H.M."/>
        </authorList>
    </citation>
    <scope>NUCLEOTIDE SEQUENCE [LARGE SCALE GENOMIC DNA]</scope>
    <source>
        <strain evidence="1 2">P88</strain>
        <plasmid evidence="2">pp88_h</plasmid>
    </source>
</reference>
<dbReference type="Proteomes" id="UP000236447">
    <property type="component" value="Plasmid pP88_h"/>
</dbReference>
<dbReference type="AlphaFoldDB" id="A0A2I7KH95"/>
<name>A0A2I7KH95_9RHOB</name>
<gene>
    <name evidence="1" type="ORF">PhaeoP88_04653</name>
</gene>
<keyword evidence="1" id="KW-0614">Plasmid</keyword>